<protein>
    <submittedName>
        <fullName evidence="2">Uncharacterized protein</fullName>
    </submittedName>
</protein>
<sequence>MEGAFTHLGNHLISDSASAINAGDDLSTIDADEAALDREYQERNLNQPPQARPRRRRARDNDDESDIFPDEDDDVDSLASHQINGQNGHHHQHEDHDIELPTHACAYVAQHHSCLNQTDQSTQLLRHSQREQCRQMSVLQQVVLQRPW</sequence>
<feature type="region of interest" description="Disordered" evidence="1">
    <location>
        <begin position="32"/>
        <end position="94"/>
    </location>
</feature>
<keyword evidence="3" id="KW-1185">Reference proteome</keyword>
<reference evidence="2" key="1">
    <citation type="submission" date="2020-06" db="EMBL/GenBank/DDBJ databases">
        <authorList>
            <person name="Onetto C."/>
        </authorList>
    </citation>
    <scope>NUCLEOTIDE SEQUENCE</scope>
</reference>
<feature type="compositionally biased region" description="Acidic residues" evidence="1">
    <location>
        <begin position="61"/>
        <end position="76"/>
    </location>
</feature>
<dbReference type="AlphaFoldDB" id="A0A9N8PBZ4"/>
<evidence type="ECO:0000313" key="2">
    <source>
        <dbReference type="EMBL" id="CAD0089205.1"/>
    </source>
</evidence>
<evidence type="ECO:0000313" key="3">
    <source>
        <dbReference type="Proteomes" id="UP000716446"/>
    </source>
</evidence>
<evidence type="ECO:0000256" key="1">
    <source>
        <dbReference type="SAM" id="MobiDB-lite"/>
    </source>
</evidence>
<name>A0A9N8PBZ4_9PEZI</name>
<dbReference type="EMBL" id="CAIJEN010000007">
    <property type="protein sequence ID" value="CAD0089205.1"/>
    <property type="molecule type" value="Genomic_DNA"/>
</dbReference>
<accession>A0A9N8PBZ4</accession>
<dbReference type="Proteomes" id="UP000716446">
    <property type="component" value="Unassembled WGS sequence"/>
</dbReference>
<proteinExistence type="predicted"/>
<gene>
    <name evidence="2" type="ORF">AWRI4619_LOCUS5654</name>
</gene>
<comment type="caution">
    <text evidence="2">The sequence shown here is derived from an EMBL/GenBank/DDBJ whole genome shotgun (WGS) entry which is preliminary data.</text>
</comment>
<organism evidence="2 3">
    <name type="scientific">Aureobasidium vineae</name>
    <dbReference type="NCBI Taxonomy" id="2773715"/>
    <lineage>
        <taxon>Eukaryota</taxon>
        <taxon>Fungi</taxon>
        <taxon>Dikarya</taxon>
        <taxon>Ascomycota</taxon>
        <taxon>Pezizomycotina</taxon>
        <taxon>Dothideomycetes</taxon>
        <taxon>Dothideomycetidae</taxon>
        <taxon>Dothideales</taxon>
        <taxon>Saccotheciaceae</taxon>
        <taxon>Aureobasidium</taxon>
    </lineage>
</organism>